<sequence>MEDRDVFVGLVQVHAKRVDGGVEAVDVVFANLQRRIERDSLVRELGLDMRKQVSAQIGRTAHGAVLVVRRRGLVAVGRHHLHRDMFAISLLLRGQLRRRRRIAGERCGSRGMVSRGRCGVVAGRTGCGGCLDGRLGSGRACIRITIIGRWLWLRLNSRTLL</sequence>
<accession>A0A6A6NM89</accession>
<dbReference type="AlphaFoldDB" id="A0A6A6NM89"/>
<gene>
    <name evidence="1" type="ORF">BDY21DRAFT_359233</name>
</gene>
<proteinExistence type="predicted"/>
<reference evidence="1" key="1">
    <citation type="journal article" date="2020" name="Stud. Mycol.">
        <title>101 Dothideomycetes genomes: a test case for predicting lifestyles and emergence of pathogens.</title>
        <authorList>
            <person name="Haridas S."/>
            <person name="Albert R."/>
            <person name="Binder M."/>
            <person name="Bloem J."/>
            <person name="Labutti K."/>
            <person name="Salamov A."/>
            <person name="Andreopoulos B."/>
            <person name="Baker S."/>
            <person name="Barry K."/>
            <person name="Bills G."/>
            <person name="Bluhm B."/>
            <person name="Cannon C."/>
            <person name="Castanera R."/>
            <person name="Culley D."/>
            <person name="Daum C."/>
            <person name="Ezra D."/>
            <person name="Gonzalez J."/>
            <person name="Henrissat B."/>
            <person name="Kuo A."/>
            <person name="Liang C."/>
            <person name="Lipzen A."/>
            <person name="Lutzoni F."/>
            <person name="Magnuson J."/>
            <person name="Mondo S."/>
            <person name="Nolan M."/>
            <person name="Ohm R."/>
            <person name="Pangilinan J."/>
            <person name="Park H.-J."/>
            <person name="Ramirez L."/>
            <person name="Alfaro M."/>
            <person name="Sun H."/>
            <person name="Tritt A."/>
            <person name="Yoshinaga Y."/>
            <person name="Zwiers L.-H."/>
            <person name="Turgeon B."/>
            <person name="Goodwin S."/>
            <person name="Spatafora J."/>
            <person name="Crous P."/>
            <person name="Grigoriev I."/>
        </authorList>
    </citation>
    <scope>NUCLEOTIDE SEQUENCE</scope>
    <source>
        <strain evidence="1">ATCC 16933</strain>
    </source>
</reference>
<name>A0A6A6NM89_9PEZI</name>
<keyword evidence="2" id="KW-1185">Reference proteome</keyword>
<dbReference type="EMBL" id="MU001709">
    <property type="protein sequence ID" value="KAF2452454.1"/>
    <property type="molecule type" value="Genomic_DNA"/>
</dbReference>
<evidence type="ECO:0000313" key="2">
    <source>
        <dbReference type="Proteomes" id="UP000799766"/>
    </source>
</evidence>
<evidence type="ECO:0000313" key="1">
    <source>
        <dbReference type="EMBL" id="KAF2452454.1"/>
    </source>
</evidence>
<dbReference type="Proteomes" id="UP000799766">
    <property type="component" value="Unassembled WGS sequence"/>
</dbReference>
<organism evidence="1 2">
    <name type="scientific">Lineolata rhizophorae</name>
    <dbReference type="NCBI Taxonomy" id="578093"/>
    <lineage>
        <taxon>Eukaryota</taxon>
        <taxon>Fungi</taxon>
        <taxon>Dikarya</taxon>
        <taxon>Ascomycota</taxon>
        <taxon>Pezizomycotina</taxon>
        <taxon>Dothideomycetes</taxon>
        <taxon>Dothideomycetes incertae sedis</taxon>
        <taxon>Lineolatales</taxon>
        <taxon>Lineolataceae</taxon>
        <taxon>Lineolata</taxon>
    </lineage>
</organism>
<protein>
    <submittedName>
        <fullName evidence="1">Uncharacterized protein</fullName>
    </submittedName>
</protein>